<proteinExistence type="predicted"/>
<accession>A0AAU9K5J2</accession>
<dbReference type="GO" id="GO:0005634">
    <property type="term" value="C:nucleus"/>
    <property type="evidence" value="ECO:0007669"/>
    <property type="project" value="TreeGrafter"/>
</dbReference>
<feature type="domain" description="Thioredoxin" evidence="1">
    <location>
        <begin position="146"/>
        <end position="292"/>
    </location>
</feature>
<dbReference type="CDD" id="cd09212">
    <property type="entry name" value="PUB"/>
    <property type="match status" value="1"/>
</dbReference>
<reference evidence="2" key="1">
    <citation type="submission" date="2021-09" db="EMBL/GenBank/DDBJ databases">
        <authorList>
            <consortium name="AG Swart"/>
            <person name="Singh M."/>
            <person name="Singh A."/>
            <person name="Seah K."/>
            <person name="Emmerich C."/>
        </authorList>
    </citation>
    <scope>NUCLEOTIDE SEQUENCE</scope>
    <source>
        <strain evidence="2">ATCC30299</strain>
    </source>
</reference>
<organism evidence="2 3">
    <name type="scientific">Blepharisma stoltei</name>
    <dbReference type="NCBI Taxonomy" id="1481888"/>
    <lineage>
        <taxon>Eukaryota</taxon>
        <taxon>Sar</taxon>
        <taxon>Alveolata</taxon>
        <taxon>Ciliophora</taxon>
        <taxon>Postciliodesmatophora</taxon>
        <taxon>Heterotrichea</taxon>
        <taxon>Heterotrichida</taxon>
        <taxon>Blepharismidae</taxon>
        <taxon>Blepharisma</taxon>
    </lineage>
</organism>
<dbReference type="InterPro" id="IPR012336">
    <property type="entry name" value="Thioredoxin-like_fold"/>
</dbReference>
<dbReference type="Gene3D" id="3.40.30.10">
    <property type="entry name" value="Glutaredoxin"/>
    <property type="match status" value="1"/>
</dbReference>
<dbReference type="Pfam" id="PF13905">
    <property type="entry name" value="Thioredoxin_8"/>
    <property type="match status" value="1"/>
</dbReference>
<dbReference type="EMBL" id="CAJZBQ010000054">
    <property type="protein sequence ID" value="CAG9332173.1"/>
    <property type="molecule type" value="Genomic_DNA"/>
</dbReference>
<dbReference type="Proteomes" id="UP001162131">
    <property type="component" value="Unassembled WGS sequence"/>
</dbReference>
<dbReference type="PROSITE" id="PS51352">
    <property type="entry name" value="THIOREDOXIN_2"/>
    <property type="match status" value="1"/>
</dbReference>
<gene>
    <name evidence="2" type="ORF">BSTOLATCC_MIC55625</name>
</gene>
<dbReference type="SUPFAM" id="SSF143503">
    <property type="entry name" value="PUG domain-like"/>
    <property type="match status" value="1"/>
</dbReference>
<dbReference type="InterPro" id="IPR017937">
    <property type="entry name" value="Thioredoxin_CS"/>
</dbReference>
<dbReference type="InterPro" id="IPR036339">
    <property type="entry name" value="PUB-like_dom_sf"/>
</dbReference>
<dbReference type="GO" id="GO:0030178">
    <property type="term" value="P:negative regulation of Wnt signaling pathway"/>
    <property type="evidence" value="ECO:0007669"/>
    <property type="project" value="TreeGrafter"/>
</dbReference>
<comment type="caution">
    <text evidence="2">The sequence shown here is derived from an EMBL/GenBank/DDBJ whole genome shotgun (WGS) entry which is preliminary data.</text>
</comment>
<dbReference type="Gene3D" id="1.20.58.2190">
    <property type="match status" value="1"/>
</dbReference>
<dbReference type="PANTHER" id="PTHR46472">
    <property type="entry name" value="NUCLEOREDOXIN"/>
    <property type="match status" value="1"/>
</dbReference>
<dbReference type="SMART" id="SM00580">
    <property type="entry name" value="PUG"/>
    <property type="match status" value="1"/>
</dbReference>
<dbReference type="CDD" id="cd02964">
    <property type="entry name" value="TryX_like_family"/>
    <property type="match status" value="1"/>
</dbReference>
<evidence type="ECO:0000313" key="2">
    <source>
        <dbReference type="EMBL" id="CAG9332173.1"/>
    </source>
</evidence>
<dbReference type="SUPFAM" id="SSF52833">
    <property type="entry name" value="Thioredoxin-like"/>
    <property type="match status" value="1"/>
</dbReference>
<dbReference type="InterPro" id="IPR013766">
    <property type="entry name" value="Thioredoxin_domain"/>
</dbReference>
<dbReference type="AlphaFoldDB" id="A0AAU9K5J2"/>
<evidence type="ECO:0000259" key="1">
    <source>
        <dbReference type="PROSITE" id="PS51352"/>
    </source>
</evidence>
<dbReference type="Pfam" id="PF09409">
    <property type="entry name" value="PUB"/>
    <property type="match status" value="1"/>
</dbReference>
<dbReference type="GO" id="GO:0031397">
    <property type="term" value="P:negative regulation of protein ubiquitination"/>
    <property type="evidence" value="ECO:0007669"/>
    <property type="project" value="TreeGrafter"/>
</dbReference>
<dbReference type="GO" id="GO:0004791">
    <property type="term" value="F:thioredoxin-disulfide reductase (NADPH) activity"/>
    <property type="evidence" value="ECO:0007669"/>
    <property type="project" value="TreeGrafter"/>
</dbReference>
<sequence length="292" mass="33237">MEIDNLDTQLFAQFQLIAQDNGPQNALGGLTILFKLLKNISENPGDPKYKFIKKSNKTISSKLLNLRHISEVLTLIGYIDKDQDNYEYASRLRESLEIVLTILEVFNSELEDSLKTPEDRERERLQKESEEASKKFIESFQSERVNNALANVLGSTLKTKRGNIQTSSLKDVKFVLLYFSAHWCGPCRAFTPQLTMFYETVNANGKQLEIVFVSSDRSQEQFDEYYSTMPWAAVPYSDSAARGRAGQIYRIHGIPALILIDKSGVAKSDTCRDDVSRKGPTCLRDWERILNS</sequence>
<keyword evidence="3" id="KW-1185">Reference proteome</keyword>
<dbReference type="PROSITE" id="PS00194">
    <property type="entry name" value="THIOREDOXIN_1"/>
    <property type="match status" value="1"/>
</dbReference>
<name>A0AAU9K5J2_9CILI</name>
<protein>
    <recommendedName>
        <fullName evidence="1">Thioredoxin domain-containing protein</fullName>
    </recommendedName>
</protein>
<dbReference type="PANTHER" id="PTHR46472:SF1">
    <property type="entry name" value="NUCLEOREDOXIN"/>
    <property type="match status" value="1"/>
</dbReference>
<dbReference type="InterPro" id="IPR036249">
    <property type="entry name" value="Thioredoxin-like_sf"/>
</dbReference>
<dbReference type="InterPro" id="IPR018997">
    <property type="entry name" value="PUB_domain"/>
</dbReference>
<evidence type="ECO:0000313" key="3">
    <source>
        <dbReference type="Proteomes" id="UP001162131"/>
    </source>
</evidence>